<sequence length="220" mass="25297">MSFLRSLFGNKKPRLSDLKLNVDKWQLYETFETTMMWFTPERNAVRLQLLPPTQWPFALDDIAAATRYWQQETAKIDGALVELMALDIQGMAALQGIFKYRDPTPGSLGMYYVAIIWLPLSQGIFQINAEAIEKGDTGIREAFVTNLLLHQGYEAPAEEEPEFIESADALFARLRESKLRCLPSDERQYDEVFPEHPLSQVRQTIAFCAQHCQLAKHLRQ</sequence>
<accession>A0ABP2ZXQ6</accession>
<proteinExistence type="predicted"/>
<protein>
    <submittedName>
        <fullName evidence="1">Uncharacterized protein</fullName>
    </submittedName>
</protein>
<comment type="caution">
    <text evidence="1">The sequence shown here is derived from an EMBL/GenBank/DDBJ whole genome shotgun (WGS) entry which is preliminary data.</text>
</comment>
<organism evidence="1 2">
    <name type="scientific">Enterobacter cloacae S611</name>
    <dbReference type="NCBI Taxonomy" id="1399146"/>
    <lineage>
        <taxon>Bacteria</taxon>
        <taxon>Pseudomonadati</taxon>
        <taxon>Pseudomonadota</taxon>
        <taxon>Gammaproteobacteria</taxon>
        <taxon>Enterobacterales</taxon>
        <taxon>Enterobacteriaceae</taxon>
        <taxon>Enterobacter</taxon>
        <taxon>Enterobacter cloacae complex</taxon>
    </lineage>
</organism>
<reference evidence="1 2" key="1">
    <citation type="journal article" date="2014" name="Genome Announc.">
        <title>Draft Genome Sequence of Enterobacter cloacae Strain S611.</title>
        <authorList>
            <person name="Wang D."/>
            <person name="Han C.S."/>
            <person name="Dichosa A.E."/>
            <person name="Gleasner C.D."/>
            <person name="Johnson S.L."/>
            <person name="Daligault H.E."/>
            <person name="Davenport K.W."/>
            <person name="Li P.E."/>
            <person name="Pierson E.A."/>
            <person name="Pierson L.S.III."/>
        </authorList>
    </citation>
    <scope>NUCLEOTIDE SEQUENCE [LARGE SCALE GENOMIC DNA]</scope>
    <source>
        <strain evidence="1 2">S611</strain>
    </source>
</reference>
<keyword evidence="2" id="KW-1185">Reference proteome</keyword>
<dbReference type="EMBL" id="AXOM01000010">
    <property type="protein sequence ID" value="ESS60032.1"/>
    <property type="molecule type" value="Genomic_DNA"/>
</dbReference>
<evidence type="ECO:0000313" key="2">
    <source>
        <dbReference type="Proteomes" id="UP000017834"/>
    </source>
</evidence>
<gene>
    <name evidence="1" type="ORF">EDP2_2222</name>
</gene>
<dbReference type="Proteomes" id="UP000017834">
    <property type="component" value="Unassembled WGS sequence"/>
</dbReference>
<name>A0ABP2ZXQ6_ENTCL</name>
<evidence type="ECO:0000313" key="1">
    <source>
        <dbReference type="EMBL" id="ESS60032.1"/>
    </source>
</evidence>